<proteinExistence type="predicted"/>
<organism evidence="2 3">
    <name type="scientific">Piromyces finnis</name>
    <dbReference type="NCBI Taxonomy" id="1754191"/>
    <lineage>
        <taxon>Eukaryota</taxon>
        <taxon>Fungi</taxon>
        <taxon>Fungi incertae sedis</taxon>
        <taxon>Chytridiomycota</taxon>
        <taxon>Chytridiomycota incertae sedis</taxon>
        <taxon>Neocallimastigomycetes</taxon>
        <taxon>Neocallimastigales</taxon>
        <taxon>Neocallimastigaceae</taxon>
        <taxon>Piromyces</taxon>
    </lineage>
</organism>
<dbReference type="STRING" id="1754191.A0A1Y1V483"/>
<dbReference type="Proteomes" id="UP000193719">
    <property type="component" value="Unassembled WGS sequence"/>
</dbReference>
<evidence type="ECO:0000313" key="2">
    <source>
        <dbReference type="EMBL" id="ORX46909.1"/>
    </source>
</evidence>
<accession>A0A1Y1V483</accession>
<keyword evidence="1" id="KW-0812">Transmembrane</keyword>
<name>A0A1Y1V483_9FUNG</name>
<reference evidence="2 3" key="1">
    <citation type="submission" date="2016-08" db="EMBL/GenBank/DDBJ databases">
        <title>Genomes of anaerobic fungi encode conserved fungal cellulosomes for biomass hydrolysis.</title>
        <authorList>
            <consortium name="DOE Joint Genome Institute"/>
            <person name="Haitjema C.H."/>
            <person name="Gilmore S.P."/>
            <person name="Henske J.K."/>
            <person name="Solomon K.V."/>
            <person name="De Groot R."/>
            <person name="Kuo A."/>
            <person name="Mondo S.J."/>
            <person name="Salamov A.A."/>
            <person name="Labutti K."/>
            <person name="Zhao Z."/>
            <person name="Chiniquy J."/>
            <person name="Barry K."/>
            <person name="Brewer H.M."/>
            <person name="Purvine S.O."/>
            <person name="Wright A.T."/>
            <person name="Boxma B."/>
            <person name="Van Alen T."/>
            <person name="Hackstein J.H."/>
            <person name="Baker S.E."/>
            <person name="Grigoriev I.V."/>
            <person name="O'Malley M.A."/>
        </authorList>
    </citation>
    <scope>NUCLEOTIDE SEQUENCE [LARGE SCALE GENOMIC DNA]</scope>
    <source>
        <strain evidence="3">finn</strain>
    </source>
</reference>
<evidence type="ECO:0008006" key="4">
    <source>
        <dbReference type="Google" id="ProtNLM"/>
    </source>
</evidence>
<keyword evidence="1" id="KW-1133">Transmembrane helix</keyword>
<dbReference type="AlphaFoldDB" id="A0A1Y1V483"/>
<protein>
    <recommendedName>
        <fullName evidence="4">Periplasmic binding protein-like II</fullName>
    </recommendedName>
</protein>
<comment type="caution">
    <text evidence="2">The sequence shown here is derived from an EMBL/GenBank/DDBJ whole genome shotgun (WGS) entry which is preliminary data.</text>
</comment>
<feature type="transmembrane region" description="Helical" evidence="1">
    <location>
        <begin position="189"/>
        <end position="210"/>
    </location>
</feature>
<reference evidence="2 3" key="2">
    <citation type="submission" date="2016-08" db="EMBL/GenBank/DDBJ databases">
        <title>Pervasive Adenine N6-methylation of Active Genes in Fungi.</title>
        <authorList>
            <consortium name="DOE Joint Genome Institute"/>
            <person name="Mondo S.J."/>
            <person name="Dannebaum R.O."/>
            <person name="Kuo R.C."/>
            <person name="Labutti K."/>
            <person name="Haridas S."/>
            <person name="Kuo A."/>
            <person name="Salamov A."/>
            <person name="Ahrendt S.R."/>
            <person name="Lipzen A."/>
            <person name="Sullivan W."/>
            <person name="Andreopoulos W.B."/>
            <person name="Clum A."/>
            <person name="Lindquist E."/>
            <person name="Daum C."/>
            <person name="Ramamoorthy G.K."/>
            <person name="Gryganskyi A."/>
            <person name="Culley D."/>
            <person name="Magnuson J.K."/>
            <person name="James T.Y."/>
            <person name="O'Malley M.A."/>
            <person name="Stajich J.E."/>
            <person name="Spatafora J.W."/>
            <person name="Visel A."/>
            <person name="Grigoriev I.V."/>
        </authorList>
    </citation>
    <scope>NUCLEOTIDE SEQUENCE [LARGE SCALE GENOMIC DNA]</scope>
    <source>
        <strain evidence="3">finn</strain>
    </source>
</reference>
<dbReference type="SUPFAM" id="SSF53850">
    <property type="entry name" value="Periplasmic binding protein-like II"/>
    <property type="match status" value="1"/>
</dbReference>
<evidence type="ECO:0000313" key="3">
    <source>
        <dbReference type="Proteomes" id="UP000193719"/>
    </source>
</evidence>
<dbReference type="Gene3D" id="3.40.190.10">
    <property type="entry name" value="Periplasmic binding protein-like II"/>
    <property type="match status" value="1"/>
</dbReference>
<keyword evidence="1" id="KW-0472">Membrane</keyword>
<keyword evidence="3" id="KW-1185">Reference proteome</keyword>
<dbReference type="OrthoDB" id="2118873at2759"/>
<gene>
    <name evidence="2" type="ORF">BCR36DRAFT_455298</name>
</gene>
<sequence length="212" mass="23894">MDRISSLETYLSTDDVSIYGLFSQSFLFVKFRDLSFTIPGYKKTVLVGKNEGVSGTIIGGYNIGVCKYIDEEHRDAAIKVIEFFTSEEYQKKLATIKKVSSGMRSIYDEEEVCKIVDCEMEKQHQPIAEPNNIDNNYNEFSNTFYSIIRSYFYGQQTASETLEEISKAIKSYSISDDSISDDNKNSSGALLSISLSIVFTLVITITVALLQF</sequence>
<evidence type="ECO:0000256" key="1">
    <source>
        <dbReference type="SAM" id="Phobius"/>
    </source>
</evidence>
<dbReference type="EMBL" id="MCFH01000033">
    <property type="protein sequence ID" value="ORX46909.1"/>
    <property type="molecule type" value="Genomic_DNA"/>
</dbReference>